<evidence type="ECO:0000313" key="2">
    <source>
        <dbReference type="EMBL" id="KAK3232372.1"/>
    </source>
</evidence>
<dbReference type="PANTHER" id="PTHR34130">
    <property type="entry name" value="OS08G0243800 PROTEIN"/>
    <property type="match status" value="1"/>
</dbReference>
<protein>
    <submittedName>
        <fullName evidence="2">Uncharacterized protein</fullName>
    </submittedName>
</protein>
<dbReference type="Proteomes" id="UP001281410">
    <property type="component" value="Unassembled WGS sequence"/>
</dbReference>
<evidence type="ECO:0000313" key="3">
    <source>
        <dbReference type="Proteomes" id="UP001281410"/>
    </source>
</evidence>
<dbReference type="EMBL" id="JANJYJ010000001">
    <property type="protein sequence ID" value="KAK3232372.1"/>
    <property type="molecule type" value="Genomic_DNA"/>
</dbReference>
<reference evidence="2" key="1">
    <citation type="journal article" date="2023" name="Plant J.">
        <title>Genome sequences and population genomics provide insights into the demographic history, inbreeding, and mutation load of two 'living fossil' tree species of Dipteronia.</title>
        <authorList>
            <person name="Feng Y."/>
            <person name="Comes H.P."/>
            <person name="Chen J."/>
            <person name="Zhu S."/>
            <person name="Lu R."/>
            <person name="Zhang X."/>
            <person name="Li P."/>
            <person name="Qiu J."/>
            <person name="Olsen K.M."/>
            <person name="Qiu Y."/>
        </authorList>
    </citation>
    <scope>NUCLEOTIDE SEQUENCE</scope>
    <source>
        <strain evidence="2">NBL</strain>
    </source>
</reference>
<sequence length="201" mass="22471">MDEKKNTNNLHHLEKEEKEESDQDDAVSLSDYLTDDQEVLDSSSSTVLRCSSNNDYSFEFPFNGGTSSIVNTGQNDAAFVTAVNFFGSPFVDRFRQEKSTSNFILPVNSKSCRSPPAPATERLRYWQQHRHYLSDSSKHKVLFGLAKIPTKMELSDIKKRQSTKRNLAPVVPGETAFVDGGGGGKRHGRFWLCRLSSVGST</sequence>
<dbReference type="AlphaFoldDB" id="A0AAE0ELP7"/>
<organism evidence="2 3">
    <name type="scientific">Dipteronia sinensis</name>
    <dbReference type="NCBI Taxonomy" id="43782"/>
    <lineage>
        <taxon>Eukaryota</taxon>
        <taxon>Viridiplantae</taxon>
        <taxon>Streptophyta</taxon>
        <taxon>Embryophyta</taxon>
        <taxon>Tracheophyta</taxon>
        <taxon>Spermatophyta</taxon>
        <taxon>Magnoliopsida</taxon>
        <taxon>eudicotyledons</taxon>
        <taxon>Gunneridae</taxon>
        <taxon>Pentapetalae</taxon>
        <taxon>rosids</taxon>
        <taxon>malvids</taxon>
        <taxon>Sapindales</taxon>
        <taxon>Sapindaceae</taxon>
        <taxon>Hippocastanoideae</taxon>
        <taxon>Acereae</taxon>
        <taxon>Dipteronia</taxon>
    </lineage>
</organism>
<name>A0AAE0ELP7_9ROSI</name>
<dbReference type="PANTHER" id="PTHR34130:SF8">
    <property type="entry name" value="TRANSMEMBRANE PROTEIN"/>
    <property type="match status" value="1"/>
</dbReference>
<feature type="region of interest" description="Disordered" evidence="1">
    <location>
        <begin position="1"/>
        <end position="29"/>
    </location>
</feature>
<keyword evidence="3" id="KW-1185">Reference proteome</keyword>
<accession>A0AAE0ELP7</accession>
<feature type="compositionally biased region" description="Basic and acidic residues" evidence="1">
    <location>
        <begin position="1"/>
        <end position="18"/>
    </location>
</feature>
<proteinExistence type="predicted"/>
<comment type="caution">
    <text evidence="2">The sequence shown here is derived from an EMBL/GenBank/DDBJ whole genome shotgun (WGS) entry which is preliminary data.</text>
</comment>
<gene>
    <name evidence="2" type="ORF">Dsin_004253</name>
</gene>
<evidence type="ECO:0000256" key="1">
    <source>
        <dbReference type="SAM" id="MobiDB-lite"/>
    </source>
</evidence>